<accession>A0ABU6SQE3</accession>
<protein>
    <submittedName>
        <fullName evidence="2">Uncharacterized protein</fullName>
    </submittedName>
</protein>
<sequence>MDVSNGKIVEAAPSPKMSYKDSLLYSPGDLMNESEEVPEELFDSSPNLEDRWYQDDEWCKPWQAALIVKLLGKKVNRVFMEQRLKKDWAKKGKMEKGSLRSKKGRNWSILDRAPTPRRGNSRLHA</sequence>
<reference evidence="2 3" key="1">
    <citation type="journal article" date="2023" name="Plants (Basel)">
        <title>Bridging the Gap: Combining Genomics and Transcriptomics Approaches to Understand Stylosanthes scabra, an Orphan Legume from the Brazilian Caatinga.</title>
        <authorList>
            <person name="Ferreira-Neto J.R.C."/>
            <person name="da Silva M.D."/>
            <person name="Binneck E."/>
            <person name="de Melo N.F."/>
            <person name="da Silva R.H."/>
            <person name="de Melo A.L.T.M."/>
            <person name="Pandolfi V."/>
            <person name="Bustamante F.O."/>
            <person name="Brasileiro-Vidal A.C."/>
            <person name="Benko-Iseppon A.M."/>
        </authorList>
    </citation>
    <scope>NUCLEOTIDE SEQUENCE [LARGE SCALE GENOMIC DNA]</scope>
    <source>
        <tissue evidence="2">Leaves</tissue>
    </source>
</reference>
<evidence type="ECO:0000256" key="1">
    <source>
        <dbReference type="SAM" id="MobiDB-lite"/>
    </source>
</evidence>
<dbReference type="Proteomes" id="UP001341840">
    <property type="component" value="Unassembled WGS sequence"/>
</dbReference>
<keyword evidence="3" id="KW-1185">Reference proteome</keyword>
<proteinExistence type="predicted"/>
<name>A0ABU6SQE3_9FABA</name>
<comment type="caution">
    <text evidence="2">The sequence shown here is derived from an EMBL/GenBank/DDBJ whole genome shotgun (WGS) entry which is preliminary data.</text>
</comment>
<evidence type="ECO:0000313" key="3">
    <source>
        <dbReference type="Proteomes" id="UP001341840"/>
    </source>
</evidence>
<gene>
    <name evidence="2" type="ORF">PIB30_076405</name>
</gene>
<feature type="region of interest" description="Disordered" evidence="1">
    <location>
        <begin position="90"/>
        <end position="125"/>
    </location>
</feature>
<dbReference type="EMBL" id="JASCZI010061415">
    <property type="protein sequence ID" value="MED6138651.1"/>
    <property type="molecule type" value="Genomic_DNA"/>
</dbReference>
<organism evidence="2 3">
    <name type="scientific">Stylosanthes scabra</name>
    <dbReference type="NCBI Taxonomy" id="79078"/>
    <lineage>
        <taxon>Eukaryota</taxon>
        <taxon>Viridiplantae</taxon>
        <taxon>Streptophyta</taxon>
        <taxon>Embryophyta</taxon>
        <taxon>Tracheophyta</taxon>
        <taxon>Spermatophyta</taxon>
        <taxon>Magnoliopsida</taxon>
        <taxon>eudicotyledons</taxon>
        <taxon>Gunneridae</taxon>
        <taxon>Pentapetalae</taxon>
        <taxon>rosids</taxon>
        <taxon>fabids</taxon>
        <taxon>Fabales</taxon>
        <taxon>Fabaceae</taxon>
        <taxon>Papilionoideae</taxon>
        <taxon>50 kb inversion clade</taxon>
        <taxon>dalbergioids sensu lato</taxon>
        <taxon>Dalbergieae</taxon>
        <taxon>Pterocarpus clade</taxon>
        <taxon>Stylosanthes</taxon>
    </lineage>
</organism>
<evidence type="ECO:0000313" key="2">
    <source>
        <dbReference type="EMBL" id="MED6138651.1"/>
    </source>
</evidence>